<dbReference type="PANTHER" id="PTHR46333">
    <property type="entry name" value="CYTOKINESIS PROTEIN 3"/>
    <property type="match status" value="1"/>
</dbReference>
<dbReference type="Pfam" id="PF13205">
    <property type="entry name" value="Big_5"/>
    <property type="match status" value="1"/>
</dbReference>
<evidence type="ECO:0000313" key="4">
    <source>
        <dbReference type="Proteomes" id="UP000184604"/>
    </source>
</evidence>
<evidence type="ECO:0000256" key="1">
    <source>
        <dbReference type="ARBA" id="ARBA00022729"/>
    </source>
</evidence>
<dbReference type="Gene3D" id="3.10.620.30">
    <property type="match status" value="1"/>
</dbReference>
<evidence type="ECO:0000313" key="3">
    <source>
        <dbReference type="EMBL" id="APM40338.1"/>
    </source>
</evidence>
<organism evidence="3 4">
    <name type="scientific">Clostridium kluyveri</name>
    <dbReference type="NCBI Taxonomy" id="1534"/>
    <lineage>
        <taxon>Bacteria</taxon>
        <taxon>Bacillati</taxon>
        <taxon>Bacillota</taxon>
        <taxon>Clostridia</taxon>
        <taxon>Eubacteriales</taxon>
        <taxon>Clostridiaceae</taxon>
        <taxon>Clostridium</taxon>
    </lineage>
</organism>
<evidence type="ECO:0000259" key="2">
    <source>
        <dbReference type="SMART" id="SM00460"/>
    </source>
</evidence>
<accession>A0A1L5FBE4</accession>
<proteinExistence type="predicted"/>
<dbReference type="AlphaFoldDB" id="A0A1L5FBE4"/>
<dbReference type="SUPFAM" id="SSF54001">
    <property type="entry name" value="Cysteine proteinases"/>
    <property type="match status" value="1"/>
</dbReference>
<dbReference type="EMBL" id="CP018335">
    <property type="protein sequence ID" value="APM40338.1"/>
    <property type="molecule type" value="Genomic_DNA"/>
</dbReference>
<feature type="domain" description="Transglutaminase-like" evidence="2">
    <location>
        <begin position="203"/>
        <end position="263"/>
    </location>
</feature>
<dbReference type="Gene3D" id="2.60.40.1220">
    <property type="match status" value="1"/>
</dbReference>
<keyword evidence="1" id="KW-0732">Signal</keyword>
<sequence length="420" mass="47279">MNCKYIKNILGIFILFFVLAFPVQVQAVKGENLINESYETVNRELPKGARVSYDGTAVEPSYGASASSSTDNISDLKDIIESKMYNRTTQFSVYYDGDTSDLGSEIISAISDILNGDDYLYYSYTGYKISISGYENDVTIDFRFGYLTTKSQENFVDSKVTSILGEIIDSSMNSHKKEKAIHDYIVKNVEYDTSLERYSAYNALSEGKTVCQGYALLAYKMLTEAGVESKIIAGSAGSGSDSEGHAWNFVKLDGKWYHLDCTWDDPIPDVKGRVLYDYYNLTDSQISQDHNWDTSAYPAAVTVYKYPSEGVTIDFSKYKKWGNQSNISKNKMWSIKFTKPFDASTVNSNNVLVYEEYDDLLYPVEDIEVTYNNDKDTVYVKPSGEYDGGKTYYLVITQNVLSEDGKAIPKPIVLIFKIQG</sequence>
<dbReference type="Proteomes" id="UP000184604">
    <property type="component" value="Chromosome"/>
</dbReference>
<name>A0A1L5FBE4_CLOKL</name>
<reference evidence="3 4" key="1">
    <citation type="submission" date="2016-12" db="EMBL/GenBank/DDBJ databases">
        <title>Complete genome sequence of Clostridium kluyveri JZZ isolated from the pit mud of a Chinese flavor liquor-making factory.</title>
        <authorList>
            <person name="Wang Y."/>
        </authorList>
    </citation>
    <scope>NUCLEOTIDE SEQUENCE [LARGE SCALE GENOMIC DNA]</scope>
    <source>
        <strain evidence="3 4">JZZ</strain>
    </source>
</reference>
<dbReference type="InterPro" id="IPR014755">
    <property type="entry name" value="Cu-Rt/internalin_Ig-like"/>
</dbReference>
<gene>
    <name evidence="3" type="ORF">BS101_17160</name>
</gene>
<dbReference type="GO" id="GO:0005737">
    <property type="term" value="C:cytoplasm"/>
    <property type="evidence" value="ECO:0007669"/>
    <property type="project" value="TreeGrafter"/>
</dbReference>
<dbReference type="PANTHER" id="PTHR46333:SF2">
    <property type="entry name" value="CYTOKINESIS PROTEIN 3"/>
    <property type="match status" value="1"/>
</dbReference>
<dbReference type="InterPro" id="IPR032812">
    <property type="entry name" value="SbsA_Ig"/>
</dbReference>
<dbReference type="InterPro" id="IPR002931">
    <property type="entry name" value="Transglutaminase-like"/>
</dbReference>
<dbReference type="Pfam" id="PF01841">
    <property type="entry name" value="Transglut_core"/>
    <property type="match status" value="1"/>
</dbReference>
<protein>
    <recommendedName>
        <fullName evidence="2">Transglutaminase-like domain-containing protein</fullName>
    </recommendedName>
</protein>
<dbReference type="SMART" id="SM00460">
    <property type="entry name" value="TGc"/>
    <property type="match status" value="1"/>
</dbReference>
<dbReference type="InterPro" id="IPR038765">
    <property type="entry name" value="Papain-like_cys_pep_sf"/>
</dbReference>
<dbReference type="InterPro" id="IPR052557">
    <property type="entry name" value="CAP/Cytokinesis_protein"/>
</dbReference>
<dbReference type="RefSeq" id="WP_073539936.1">
    <property type="nucleotide sequence ID" value="NZ_CP018335.1"/>
</dbReference>